<protein>
    <submittedName>
        <fullName evidence="10">ATP-binding cassette domain-containing protein</fullName>
    </submittedName>
</protein>
<dbReference type="KEGG" id="plig:NAG76_03525"/>
<evidence type="ECO:0000256" key="7">
    <source>
        <dbReference type="ARBA" id="ARBA00022967"/>
    </source>
</evidence>
<dbReference type="PROSITE" id="PS00211">
    <property type="entry name" value="ABC_TRANSPORTER_1"/>
    <property type="match status" value="1"/>
</dbReference>
<evidence type="ECO:0000259" key="9">
    <source>
        <dbReference type="PROSITE" id="PS50893"/>
    </source>
</evidence>
<evidence type="ECO:0000256" key="3">
    <source>
        <dbReference type="ARBA" id="ARBA00022448"/>
    </source>
</evidence>
<evidence type="ECO:0000256" key="2">
    <source>
        <dbReference type="ARBA" id="ARBA00005417"/>
    </source>
</evidence>
<dbReference type="Proteomes" id="UP001056756">
    <property type="component" value="Chromosome"/>
</dbReference>
<evidence type="ECO:0000313" key="11">
    <source>
        <dbReference type="Proteomes" id="UP001056756"/>
    </source>
</evidence>
<dbReference type="InterPro" id="IPR015856">
    <property type="entry name" value="ABC_transpr_CbiO/EcfA_su"/>
</dbReference>
<dbReference type="CDD" id="cd03225">
    <property type="entry name" value="ABC_cobalt_CbiO_domain1"/>
    <property type="match status" value="2"/>
</dbReference>
<evidence type="ECO:0000256" key="6">
    <source>
        <dbReference type="ARBA" id="ARBA00022840"/>
    </source>
</evidence>
<comment type="subcellular location">
    <subcellularLocation>
        <location evidence="1">Cell membrane</location>
        <topology evidence="1">Peripheral membrane protein</topology>
    </subcellularLocation>
</comment>
<gene>
    <name evidence="10" type="ORF">NAG76_03525</name>
</gene>
<dbReference type="AlphaFoldDB" id="A0A9J6ZH50"/>
<evidence type="ECO:0000313" key="10">
    <source>
        <dbReference type="EMBL" id="URN95343.1"/>
    </source>
</evidence>
<dbReference type="SMART" id="SM00382">
    <property type="entry name" value="AAA"/>
    <property type="match status" value="2"/>
</dbReference>
<dbReference type="EMBL" id="CP097899">
    <property type="protein sequence ID" value="URN95343.1"/>
    <property type="molecule type" value="Genomic_DNA"/>
</dbReference>
<proteinExistence type="inferred from homology"/>
<dbReference type="GO" id="GO:0042626">
    <property type="term" value="F:ATPase-coupled transmembrane transporter activity"/>
    <property type="evidence" value="ECO:0007669"/>
    <property type="project" value="TreeGrafter"/>
</dbReference>
<dbReference type="SUPFAM" id="SSF52540">
    <property type="entry name" value="P-loop containing nucleoside triphosphate hydrolases"/>
    <property type="match status" value="2"/>
</dbReference>
<dbReference type="InterPro" id="IPR003593">
    <property type="entry name" value="AAA+_ATPase"/>
</dbReference>
<accession>A0A9J6ZH50</accession>
<dbReference type="GO" id="GO:0005524">
    <property type="term" value="F:ATP binding"/>
    <property type="evidence" value="ECO:0007669"/>
    <property type="project" value="UniProtKB-KW"/>
</dbReference>
<keyword evidence="6 10" id="KW-0067">ATP-binding</keyword>
<keyword evidence="7" id="KW-1278">Translocase</keyword>
<dbReference type="PROSITE" id="PS50893">
    <property type="entry name" value="ABC_TRANSPORTER_2"/>
    <property type="match status" value="2"/>
</dbReference>
<feature type="domain" description="ABC transporter" evidence="9">
    <location>
        <begin position="12"/>
        <end position="250"/>
    </location>
</feature>
<name>A0A9J6ZH50_9BACL</name>
<dbReference type="InterPro" id="IPR017871">
    <property type="entry name" value="ABC_transporter-like_CS"/>
</dbReference>
<dbReference type="GO" id="GO:0016887">
    <property type="term" value="F:ATP hydrolysis activity"/>
    <property type="evidence" value="ECO:0007669"/>
    <property type="project" value="InterPro"/>
</dbReference>
<dbReference type="Pfam" id="PF00005">
    <property type="entry name" value="ABC_tran"/>
    <property type="match status" value="2"/>
</dbReference>
<reference evidence="10" key="1">
    <citation type="submission" date="2022-05" db="EMBL/GenBank/DDBJ databases">
        <title>Novel bacterial taxa in a minimal lignocellulolytic consortium and its capacity to transform plastics disclosed by genome-resolved metagenomics.</title>
        <authorList>
            <person name="Rodriguez C.A.D."/>
            <person name="Diaz-Garcia L."/>
            <person name="Herrera K."/>
            <person name="Tarazona N.A."/>
            <person name="Sproer C."/>
            <person name="Overmann J."/>
            <person name="Jimenez D.J."/>
        </authorList>
    </citation>
    <scope>NUCLEOTIDE SEQUENCE</scope>
    <source>
        <strain evidence="10">MAG5</strain>
    </source>
</reference>
<dbReference type="InterPro" id="IPR003439">
    <property type="entry name" value="ABC_transporter-like_ATP-bd"/>
</dbReference>
<dbReference type="InterPro" id="IPR050095">
    <property type="entry name" value="ECF_ABC_transporter_ATP-bd"/>
</dbReference>
<dbReference type="PANTHER" id="PTHR43553">
    <property type="entry name" value="HEAVY METAL TRANSPORTER"/>
    <property type="match status" value="1"/>
</dbReference>
<evidence type="ECO:0000256" key="4">
    <source>
        <dbReference type="ARBA" id="ARBA00022475"/>
    </source>
</evidence>
<evidence type="ECO:0000256" key="8">
    <source>
        <dbReference type="ARBA" id="ARBA00023136"/>
    </source>
</evidence>
<feature type="domain" description="ABC transporter" evidence="9">
    <location>
        <begin position="314"/>
        <end position="549"/>
    </location>
</feature>
<keyword evidence="5" id="KW-0547">Nucleotide-binding</keyword>
<sequence>MTHSMMEKQPIIEIKDISFRYPGAEYESLQHVNLTIHKGDFIAIIGSNGSGKSTLCKCFNGLIPTYYAGDLEGSVMINGLSTQSTSIAELSKHVAYVFQDFENQLVRPTVYDEVCFAPLNFGYEDYKERGINALRMLEIEDIQHKWIWQLSGGQKHMTALAAALSLDPDIIIVDEPVAQLDPAHARLIYEKLKLLNEKYNKTIIVIEHHTEYIADYCTNVMLMESGGKVRWVKPVQEGLSSVDELASLHIQPPQVTQAFHSLRKQIVQPTQSLYPITIKEATLALQKSTLPYTRPRHVAIEEQKNDCSDRPVLLKFENVVSGYQSMDRNQKPTLQNINLQMHEGERIALIGNNGAGKSTLLRLIAGIRKPWEGSVTVCGKNTSQSSPEQLSDLVSFIFQNPEEMFISDNIRADIEFFLKARKQSNIEPFIDHIMDTFNLTELQNRDGRLLSGGQQRRATLAIGMAMKPTIMLLDEPTASLDIASRREMTRLFDELRDHVKAIVVATHDMQLVADWATRVIVMHEGQIIMDTNSRDVFQHEHILKLAALIPPQIVELSHYANITPPCLSVPEFITHIESIIPQEVYSGVN</sequence>
<evidence type="ECO:0000256" key="1">
    <source>
        <dbReference type="ARBA" id="ARBA00004202"/>
    </source>
</evidence>
<keyword evidence="8" id="KW-0472">Membrane</keyword>
<keyword evidence="3" id="KW-0813">Transport</keyword>
<evidence type="ECO:0000256" key="5">
    <source>
        <dbReference type="ARBA" id="ARBA00022741"/>
    </source>
</evidence>
<dbReference type="Gene3D" id="3.40.50.300">
    <property type="entry name" value="P-loop containing nucleotide triphosphate hydrolases"/>
    <property type="match status" value="2"/>
</dbReference>
<dbReference type="PANTHER" id="PTHR43553:SF24">
    <property type="entry name" value="ENERGY-COUPLING FACTOR TRANSPORTER ATP-BINDING PROTEIN ECFA1"/>
    <property type="match status" value="1"/>
</dbReference>
<dbReference type="GO" id="GO:0043190">
    <property type="term" value="C:ATP-binding cassette (ABC) transporter complex"/>
    <property type="evidence" value="ECO:0007669"/>
    <property type="project" value="TreeGrafter"/>
</dbReference>
<dbReference type="InterPro" id="IPR027417">
    <property type="entry name" value="P-loop_NTPase"/>
</dbReference>
<keyword evidence="4" id="KW-1003">Cell membrane</keyword>
<comment type="similarity">
    <text evidence="2">Belongs to the ABC transporter superfamily.</text>
</comment>
<organism evidence="10 11">
    <name type="scientific">Candidatus Pristimantibacillus lignocellulolyticus</name>
    <dbReference type="NCBI Taxonomy" id="2994561"/>
    <lineage>
        <taxon>Bacteria</taxon>
        <taxon>Bacillati</taxon>
        <taxon>Bacillota</taxon>
        <taxon>Bacilli</taxon>
        <taxon>Bacillales</taxon>
        <taxon>Paenibacillaceae</taxon>
        <taxon>Candidatus Pristimantibacillus</taxon>
    </lineage>
</organism>